<dbReference type="PANTHER" id="PTHR10457:SF7">
    <property type="entry name" value="GALACTOKINASE-RELATED"/>
    <property type="match status" value="1"/>
</dbReference>
<dbReference type="GO" id="GO:0004335">
    <property type="term" value="F:galactokinase activity"/>
    <property type="evidence" value="ECO:0007669"/>
    <property type="project" value="UniProtKB-UniRule"/>
</dbReference>
<dbReference type="Pfam" id="PF08544">
    <property type="entry name" value="GHMP_kinases_C"/>
    <property type="match status" value="1"/>
</dbReference>
<comment type="similarity">
    <text evidence="1">Belongs to the GHMP kinase family. GalK subfamily.</text>
</comment>
<dbReference type="InterPro" id="IPR014721">
    <property type="entry name" value="Ribsml_uS5_D2-typ_fold_subgr"/>
</dbReference>
<dbReference type="EC" id="2.7.1.6" evidence="11"/>
<dbReference type="InterPro" id="IPR036554">
    <property type="entry name" value="GHMP_kinase_C_sf"/>
</dbReference>
<dbReference type="SUPFAM" id="SSF55060">
    <property type="entry name" value="GHMP Kinase, C-terminal domain"/>
    <property type="match status" value="1"/>
</dbReference>
<keyword evidence="2" id="KW-0963">Cytoplasm</keyword>
<proteinExistence type="inferred from homology"/>
<dbReference type="GO" id="GO:0005524">
    <property type="term" value="F:ATP binding"/>
    <property type="evidence" value="ECO:0007669"/>
    <property type="project" value="UniProtKB-UniRule"/>
</dbReference>
<protein>
    <recommendedName>
        <fullName evidence="11">Galactokinase</fullName>
        <ecNumber evidence="11">2.7.1.6</ecNumber>
    </recommendedName>
</protein>
<dbReference type="GO" id="GO:0006012">
    <property type="term" value="P:galactose metabolic process"/>
    <property type="evidence" value="ECO:0007669"/>
    <property type="project" value="UniProtKB-UniRule"/>
</dbReference>
<evidence type="ECO:0000256" key="6">
    <source>
        <dbReference type="ARBA" id="ARBA00022777"/>
    </source>
</evidence>
<evidence type="ECO:0000256" key="5">
    <source>
        <dbReference type="ARBA" id="ARBA00022741"/>
    </source>
</evidence>
<dbReference type="GO" id="GO:0046872">
    <property type="term" value="F:metal ion binding"/>
    <property type="evidence" value="ECO:0007669"/>
    <property type="project" value="UniProtKB-KW"/>
</dbReference>
<dbReference type="InterPro" id="IPR019539">
    <property type="entry name" value="GalKase_N"/>
</dbReference>
<evidence type="ECO:0000259" key="13">
    <source>
        <dbReference type="Pfam" id="PF08544"/>
    </source>
</evidence>
<evidence type="ECO:0000256" key="11">
    <source>
        <dbReference type="NCBIfam" id="TIGR00131"/>
    </source>
</evidence>
<dbReference type="NCBIfam" id="TIGR00131">
    <property type="entry name" value="gal_kin"/>
    <property type="match status" value="1"/>
</dbReference>
<keyword evidence="9" id="KW-0299">Galactose metabolism</keyword>
<dbReference type="Pfam" id="PF00288">
    <property type="entry name" value="GHMP_kinases_N"/>
    <property type="match status" value="1"/>
</dbReference>
<evidence type="ECO:0000256" key="7">
    <source>
        <dbReference type="ARBA" id="ARBA00022840"/>
    </source>
</evidence>
<dbReference type="AlphaFoldDB" id="A0A3N4MF46"/>
<keyword evidence="8" id="KW-0460">Magnesium</keyword>
<dbReference type="InterPro" id="IPR020568">
    <property type="entry name" value="Ribosomal_Su5_D2-typ_SF"/>
</dbReference>
<gene>
    <name evidence="15" type="primary">galK</name>
    <name evidence="15" type="ORF">EG028_04550</name>
</gene>
<evidence type="ECO:0000256" key="3">
    <source>
        <dbReference type="ARBA" id="ARBA00022679"/>
    </source>
</evidence>
<evidence type="ECO:0000313" key="16">
    <source>
        <dbReference type="Proteomes" id="UP000279089"/>
    </source>
</evidence>
<comment type="caution">
    <text evidence="15">The sequence shown here is derived from an EMBL/GenBank/DDBJ whole genome shotgun (WGS) entry which is preliminary data.</text>
</comment>
<dbReference type="InterPro" id="IPR006206">
    <property type="entry name" value="Mevalonate/galactokinase"/>
</dbReference>
<name>A0A3N4MF46_9BACT</name>
<dbReference type="FunFam" id="3.30.70.890:FF:000001">
    <property type="entry name" value="Galactokinase"/>
    <property type="match status" value="1"/>
</dbReference>
<keyword evidence="4" id="KW-0479">Metal-binding</keyword>
<evidence type="ECO:0000313" key="15">
    <source>
        <dbReference type="EMBL" id="RPD42451.1"/>
    </source>
</evidence>
<dbReference type="PRINTS" id="PR00959">
    <property type="entry name" value="MEVGALKINASE"/>
</dbReference>
<feature type="domain" description="Galactokinase N-terminal" evidence="14">
    <location>
        <begin position="7"/>
        <end position="54"/>
    </location>
</feature>
<dbReference type="InterPro" id="IPR006203">
    <property type="entry name" value="GHMP_knse_ATP-bd_CS"/>
</dbReference>
<evidence type="ECO:0000256" key="4">
    <source>
        <dbReference type="ARBA" id="ARBA00022723"/>
    </source>
</evidence>
<dbReference type="InterPro" id="IPR000705">
    <property type="entry name" value="Galactokinase"/>
</dbReference>
<keyword evidence="7" id="KW-0067">ATP-binding</keyword>
<dbReference type="PROSITE" id="PS00627">
    <property type="entry name" value="GHMP_KINASES_ATP"/>
    <property type="match status" value="1"/>
</dbReference>
<keyword evidence="3 15" id="KW-0808">Transferase</keyword>
<reference evidence="16" key="1">
    <citation type="submission" date="2018-11" db="EMBL/GenBank/DDBJ databases">
        <title>Chitinophaga lutea sp.nov., isolate from arsenic contaminated soil.</title>
        <authorList>
            <person name="Zong Y."/>
        </authorList>
    </citation>
    <scope>NUCLEOTIDE SEQUENCE [LARGE SCALE GENOMIC DNA]</scope>
    <source>
        <strain evidence="16">YLT18</strain>
    </source>
</reference>
<dbReference type="Proteomes" id="UP000279089">
    <property type="component" value="Unassembled WGS sequence"/>
</dbReference>
<dbReference type="SUPFAM" id="SSF54211">
    <property type="entry name" value="Ribosomal protein S5 domain 2-like"/>
    <property type="match status" value="1"/>
</dbReference>
<dbReference type="FunFam" id="3.30.230.10:FF:000017">
    <property type="entry name" value="Galactokinase"/>
    <property type="match status" value="1"/>
</dbReference>
<dbReference type="Gene3D" id="3.30.230.10">
    <property type="match status" value="1"/>
</dbReference>
<dbReference type="GO" id="GO:0005829">
    <property type="term" value="C:cytosol"/>
    <property type="evidence" value="ECO:0007669"/>
    <property type="project" value="TreeGrafter"/>
</dbReference>
<keyword evidence="10" id="KW-0119">Carbohydrate metabolism</keyword>
<keyword evidence="5" id="KW-0547">Nucleotide-binding</keyword>
<sequence>MISQAIEQFKKQFHKEPLIVSSPGRINLIGEHTDYNEGFVLPAAIDKKIIYAIALNDTDTCNAYALFNGEKASFSLKDIKPGGGWINYLKGVVYQLQQRGLEVKGFDCVITGDIPIGAGMSSSAAVEGGLNVALNHLLDFKLGRMDMAKVGQLAEHTFPGVKCGIMDQFANLHGQKDRVMLLDCRSLEFTYFPFEFSKEYKIVLVNSMVHHSLASSEYNVRRAQCEEGVKILREFFPDISSLRNLTSAQVEQYKDKLPPKVYDRCRYVTQENERVEKACAHLQRNELKEFGELMYASHEGLSKLYEVSCPELDFLADLAKTRSEVAGARMMGGGFGGCTINLVQTERVEEFTAFMQEQFQQHFGIIPEVYVTSIQEGANVLQPTVAIA</sequence>
<dbReference type="InterPro" id="IPR006204">
    <property type="entry name" value="GHMP_kinase_N_dom"/>
</dbReference>
<dbReference type="InterPro" id="IPR013750">
    <property type="entry name" value="GHMP_kinase_C_dom"/>
</dbReference>
<evidence type="ECO:0000256" key="9">
    <source>
        <dbReference type="ARBA" id="ARBA00023144"/>
    </source>
</evidence>
<dbReference type="Pfam" id="PF10509">
    <property type="entry name" value="GalKase_gal_bdg"/>
    <property type="match status" value="1"/>
</dbReference>
<dbReference type="Gene3D" id="3.30.70.890">
    <property type="entry name" value="GHMP kinase, C-terminal domain"/>
    <property type="match status" value="1"/>
</dbReference>
<dbReference type="PRINTS" id="PR00473">
    <property type="entry name" value="GALCTOKINASE"/>
</dbReference>
<evidence type="ECO:0000256" key="8">
    <source>
        <dbReference type="ARBA" id="ARBA00022842"/>
    </source>
</evidence>
<feature type="domain" description="GHMP kinase N-terminal" evidence="12">
    <location>
        <begin position="87"/>
        <end position="174"/>
    </location>
</feature>
<accession>A0A3N4MF46</accession>
<dbReference type="RefSeq" id="WP_120515403.1">
    <property type="nucleotide sequence ID" value="NZ_QXZY01000003.1"/>
</dbReference>
<keyword evidence="16" id="KW-1185">Reference proteome</keyword>
<evidence type="ECO:0000256" key="10">
    <source>
        <dbReference type="ARBA" id="ARBA00023277"/>
    </source>
</evidence>
<dbReference type="InterPro" id="IPR019741">
    <property type="entry name" value="Galactokinase_CS"/>
</dbReference>
<keyword evidence="6 15" id="KW-0418">Kinase</keyword>
<dbReference type="PANTHER" id="PTHR10457">
    <property type="entry name" value="MEVALONATE KINASE/GALACTOKINASE"/>
    <property type="match status" value="1"/>
</dbReference>
<dbReference type="OrthoDB" id="250531at2"/>
<organism evidence="15 16">
    <name type="scientific">Chitinophaga barathri</name>
    <dbReference type="NCBI Taxonomy" id="1647451"/>
    <lineage>
        <taxon>Bacteria</taxon>
        <taxon>Pseudomonadati</taxon>
        <taxon>Bacteroidota</taxon>
        <taxon>Chitinophagia</taxon>
        <taxon>Chitinophagales</taxon>
        <taxon>Chitinophagaceae</taxon>
        <taxon>Chitinophaga</taxon>
    </lineage>
</organism>
<evidence type="ECO:0000256" key="1">
    <source>
        <dbReference type="ARBA" id="ARBA00006566"/>
    </source>
</evidence>
<evidence type="ECO:0000256" key="2">
    <source>
        <dbReference type="ARBA" id="ARBA00022490"/>
    </source>
</evidence>
<evidence type="ECO:0000259" key="14">
    <source>
        <dbReference type="Pfam" id="PF10509"/>
    </source>
</evidence>
<dbReference type="EMBL" id="RMBX01000002">
    <property type="protein sequence ID" value="RPD42451.1"/>
    <property type="molecule type" value="Genomic_DNA"/>
</dbReference>
<dbReference type="PROSITE" id="PS00106">
    <property type="entry name" value="GALACTOKINASE"/>
    <property type="match status" value="1"/>
</dbReference>
<dbReference type="PIRSF" id="PIRSF000530">
    <property type="entry name" value="Galactokinase"/>
    <property type="match status" value="1"/>
</dbReference>
<feature type="domain" description="GHMP kinase C-terminal" evidence="13">
    <location>
        <begin position="282"/>
        <end position="359"/>
    </location>
</feature>
<evidence type="ECO:0000259" key="12">
    <source>
        <dbReference type="Pfam" id="PF00288"/>
    </source>
</evidence>